<sequence>ALQSLDDNIEQVAAISSPVIFPQFGQKTGFIVKMRDLEKPVPIGSLGEGAWRMLVLAIALVKSKDAILLIDEIDIGLHFRALSSMWKMIVAASNRLNIQVFATTHNNDCIKSLAMLKESEISIQRIESFDGSAVNYSADEIKVAATRNIEVR</sequence>
<dbReference type="Gene3D" id="3.40.50.300">
    <property type="entry name" value="P-loop containing nucleotide triphosphate hydrolases"/>
    <property type="match status" value="1"/>
</dbReference>
<dbReference type="PANTHER" id="PTHR43581">
    <property type="entry name" value="ATP/GTP PHOSPHATASE"/>
    <property type="match status" value="1"/>
</dbReference>
<gene>
    <name evidence="2" type="ORF">B1A_16637</name>
</gene>
<dbReference type="InterPro" id="IPR027417">
    <property type="entry name" value="P-loop_NTPase"/>
</dbReference>
<evidence type="ECO:0000313" key="2">
    <source>
        <dbReference type="EMBL" id="EQD40007.1"/>
    </source>
</evidence>
<dbReference type="SUPFAM" id="SSF52540">
    <property type="entry name" value="P-loop containing nucleoside triphosphate hydrolases"/>
    <property type="match status" value="1"/>
</dbReference>
<dbReference type="InterPro" id="IPR051396">
    <property type="entry name" value="Bact_Antivir_Def_Nuclease"/>
</dbReference>
<dbReference type="GO" id="GO:0005524">
    <property type="term" value="F:ATP binding"/>
    <property type="evidence" value="ECO:0007669"/>
    <property type="project" value="InterPro"/>
</dbReference>
<dbReference type="EMBL" id="AUZX01012222">
    <property type="protein sequence ID" value="EQD40007.1"/>
    <property type="molecule type" value="Genomic_DNA"/>
</dbReference>
<protein>
    <recommendedName>
        <fullName evidence="1">ATPase AAA-type core domain-containing protein</fullName>
    </recommendedName>
</protein>
<evidence type="ECO:0000259" key="1">
    <source>
        <dbReference type="Pfam" id="PF13304"/>
    </source>
</evidence>
<dbReference type="PANTHER" id="PTHR43581:SF4">
    <property type="entry name" value="ATP_GTP PHOSPHATASE"/>
    <property type="match status" value="1"/>
</dbReference>
<comment type="caution">
    <text evidence="2">The sequence shown here is derived from an EMBL/GenBank/DDBJ whole genome shotgun (WGS) entry which is preliminary data.</text>
</comment>
<dbReference type="AlphaFoldDB" id="T0Z7A6"/>
<accession>T0Z7A6</accession>
<proteinExistence type="predicted"/>
<name>T0Z7A6_9ZZZZ</name>
<dbReference type="GO" id="GO:0016887">
    <property type="term" value="F:ATP hydrolysis activity"/>
    <property type="evidence" value="ECO:0007669"/>
    <property type="project" value="InterPro"/>
</dbReference>
<dbReference type="InterPro" id="IPR003959">
    <property type="entry name" value="ATPase_AAA_core"/>
</dbReference>
<reference evidence="2" key="2">
    <citation type="journal article" date="2014" name="ISME J.">
        <title>Microbial stratification in low pH oxic and suboxic macroscopic growths along an acid mine drainage.</title>
        <authorList>
            <person name="Mendez-Garcia C."/>
            <person name="Mesa V."/>
            <person name="Sprenger R.R."/>
            <person name="Richter M."/>
            <person name="Diez M.S."/>
            <person name="Solano J."/>
            <person name="Bargiela R."/>
            <person name="Golyshina O.V."/>
            <person name="Manteca A."/>
            <person name="Ramos J.L."/>
            <person name="Gallego J.R."/>
            <person name="Llorente I."/>
            <person name="Martins Dos Santos V.A."/>
            <person name="Jensen O.N."/>
            <person name="Pelaez A.I."/>
            <person name="Sanchez J."/>
            <person name="Ferrer M."/>
        </authorList>
    </citation>
    <scope>NUCLEOTIDE SEQUENCE</scope>
</reference>
<reference evidence="2" key="1">
    <citation type="submission" date="2013-08" db="EMBL/GenBank/DDBJ databases">
        <authorList>
            <person name="Mendez C."/>
            <person name="Richter M."/>
            <person name="Ferrer M."/>
            <person name="Sanchez J."/>
        </authorList>
    </citation>
    <scope>NUCLEOTIDE SEQUENCE</scope>
</reference>
<feature type="domain" description="ATPase AAA-type core" evidence="1">
    <location>
        <begin position="35"/>
        <end position="106"/>
    </location>
</feature>
<feature type="non-terminal residue" evidence="2">
    <location>
        <position position="1"/>
    </location>
</feature>
<organism evidence="2">
    <name type="scientific">mine drainage metagenome</name>
    <dbReference type="NCBI Taxonomy" id="410659"/>
    <lineage>
        <taxon>unclassified sequences</taxon>
        <taxon>metagenomes</taxon>
        <taxon>ecological metagenomes</taxon>
    </lineage>
</organism>
<dbReference type="Pfam" id="PF13304">
    <property type="entry name" value="AAA_21"/>
    <property type="match status" value="1"/>
</dbReference>